<dbReference type="InterPro" id="IPR037523">
    <property type="entry name" value="VOC_core"/>
</dbReference>
<reference evidence="2 3" key="1">
    <citation type="journal article" date="2019" name="Int. J. Syst. Evol. Microbiol.">
        <title>The Global Catalogue of Microorganisms (GCM) 10K type strain sequencing project: providing services to taxonomists for standard genome sequencing and annotation.</title>
        <authorList>
            <consortium name="The Broad Institute Genomics Platform"/>
            <consortium name="The Broad Institute Genome Sequencing Center for Infectious Disease"/>
            <person name="Wu L."/>
            <person name="Ma J."/>
        </authorList>
    </citation>
    <scope>NUCLEOTIDE SEQUENCE [LARGE SCALE GENOMIC DNA]</scope>
    <source>
        <strain evidence="2 3">JCM 15628</strain>
    </source>
</reference>
<organism evidence="2 3">
    <name type="scientific">Terrabacter lapilli</name>
    <dbReference type="NCBI Taxonomy" id="436231"/>
    <lineage>
        <taxon>Bacteria</taxon>
        <taxon>Bacillati</taxon>
        <taxon>Actinomycetota</taxon>
        <taxon>Actinomycetes</taxon>
        <taxon>Micrococcales</taxon>
        <taxon>Intrasporangiaceae</taxon>
        <taxon>Terrabacter</taxon>
    </lineage>
</organism>
<accession>A0ABN2R6I2</accession>
<name>A0ABN2R6I2_9MICO</name>
<feature type="domain" description="VOC" evidence="1">
    <location>
        <begin position="4"/>
        <end position="118"/>
    </location>
</feature>
<sequence length="122" mass="13005">MEMFLHHVQVSGPAGCEDDMRAFYVGVLGMTEVPKPARLAARGGAWFRAGSAEVHVGIEDGFAPARKAHPGIAVGDVEALAERVGSAGAPVTWDDNIPGLRRFHTTDPVGNRLEFQQAARQA</sequence>
<dbReference type="Proteomes" id="UP001500013">
    <property type="component" value="Unassembled WGS sequence"/>
</dbReference>
<dbReference type="PROSITE" id="PS51819">
    <property type="entry name" value="VOC"/>
    <property type="match status" value="1"/>
</dbReference>
<dbReference type="PANTHER" id="PTHR39175">
    <property type="entry name" value="FAMILY PROTEIN, PUTATIVE (AFU_ORTHOLOGUE AFUA_3G15060)-RELATED"/>
    <property type="match status" value="1"/>
</dbReference>
<dbReference type="InterPro" id="IPR029068">
    <property type="entry name" value="Glyas_Bleomycin-R_OHBP_Dase"/>
</dbReference>
<protein>
    <submittedName>
        <fullName evidence="2">VOC family protein</fullName>
    </submittedName>
</protein>
<dbReference type="Pfam" id="PF18029">
    <property type="entry name" value="Glyoxalase_6"/>
    <property type="match status" value="1"/>
</dbReference>
<evidence type="ECO:0000313" key="3">
    <source>
        <dbReference type="Proteomes" id="UP001500013"/>
    </source>
</evidence>
<dbReference type="InterPro" id="IPR041581">
    <property type="entry name" value="Glyoxalase_6"/>
</dbReference>
<keyword evidence="3" id="KW-1185">Reference proteome</keyword>
<dbReference type="RefSeq" id="WP_344057236.1">
    <property type="nucleotide sequence ID" value="NZ_BAAAPU010000001.1"/>
</dbReference>
<dbReference type="EMBL" id="BAAAPU010000001">
    <property type="protein sequence ID" value="GAA1964433.1"/>
    <property type="molecule type" value="Genomic_DNA"/>
</dbReference>
<evidence type="ECO:0000259" key="1">
    <source>
        <dbReference type="PROSITE" id="PS51819"/>
    </source>
</evidence>
<dbReference type="Gene3D" id="3.10.180.10">
    <property type="entry name" value="2,3-Dihydroxybiphenyl 1,2-Dioxygenase, domain 1"/>
    <property type="match status" value="1"/>
</dbReference>
<dbReference type="PANTHER" id="PTHR39175:SF1">
    <property type="entry name" value="FAMILY PROTEIN, PUTATIVE (AFU_ORTHOLOGUE AFUA_3G15060)-RELATED"/>
    <property type="match status" value="1"/>
</dbReference>
<comment type="caution">
    <text evidence="2">The sequence shown here is derived from an EMBL/GenBank/DDBJ whole genome shotgun (WGS) entry which is preliminary data.</text>
</comment>
<evidence type="ECO:0000313" key="2">
    <source>
        <dbReference type="EMBL" id="GAA1964433.1"/>
    </source>
</evidence>
<proteinExistence type="predicted"/>
<gene>
    <name evidence="2" type="ORF">GCM10009817_00210</name>
</gene>
<dbReference type="SUPFAM" id="SSF54593">
    <property type="entry name" value="Glyoxalase/Bleomycin resistance protein/Dihydroxybiphenyl dioxygenase"/>
    <property type="match status" value="1"/>
</dbReference>